<dbReference type="AlphaFoldDB" id="A0AB39U5Y8"/>
<evidence type="ECO:0000313" key="2">
    <source>
        <dbReference type="EMBL" id="XDS44403.1"/>
    </source>
</evidence>
<gene>
    <name evidence="2" type="ORF">QN215_09105</name>
</gene>
<sequence length="403" mass="43832">MEGIAGNTQGVDVASPLRTFHIVADLQWLWDSFQSGARLLSGQWDFRHDLGLWPIPHLGIDEPLWIDPAALVANNAWRQQRGLDPIAMLTPPDQWLGGLSPDLLGRSVRYLSVAEILAMDDFDERLGERPWSQPVEGRISGFRAARRTLAQLKHDLRGESSDRTSFAEAHMGSKGMSSQSMVSQRATSPAPPDAMLMVQSHLPSITEEWMVAIAGGKAFAASPYCIHSESSGTRVEGSDTGFGNKDSGFGNKSAAASKPESIVTIADMATGLVPPAIRFDKRHREAALDMATRALQETHASTNFAGMLNIAFREASSPAILELTPLWCSGPYGFSPGELATMLRAVASSRTSPRAISGLNLRPLVPGSQDQQQGQQQTPALNDMTVFTAGPWMVQHYAQRYIR</sequence>
<dbReference type="EMBL" id="CP129674">
    <property type="protein sequence ID" value="XDS44403.1"/>
    <property type="molecule type" value="Genomic_DNA"/>
</dbReference>
<accession>A0AB39U5Y8</accession>
<dbReference type="RefSeq" id="WP_369343992.1">
    <property type="nucleotide sequence ID" value="NZ_CP129674.1"/>
</dbReference>
<protein>
    <submittedName>
        <fullName evidence="2">Uncharacterized protein</fullName>
    </submittedName>
</protein>
<dbReference type="KEGG" id="baqk:QN215_09105"/>
<reference evidence="2" key="1">
    <citation type="submission" date="2023-07" db="EMBL/GenBank/DDBJ databases">
        <title>Bifidobacterium aquikefiriaerophilum sp. nov. and Bifidobacterium eccum sp. nov., isolated from water kefir.</title>
        <authorList>
            <person name="Breselge S."/>
            <person name="Bellassi P."/>
            <person name="Barcenilla C."/>
            <person name="Alvarez-Ordonez A."/>
            <person name="Morelli L."/>
            <person name="Cotter P.D."/>
        </authorList>
    </citation>
    <scope>NUCLEOTIDE SEQUENCE</scope>
    <source>
        <strain evidence="2">WK041_4_12</strain>
    </source>
</reference>
<proteinExistence type="predicted"/>
<evidence type="ECO:0000256" key="1">
    <source>
        <dbReference type="SAM" id="MobiDB-lite"/>
    </source>
</evidence>
<feature type="region of interest" description="Disordered" evidence="1">
    <location>
        <begin position="358"/>
        <end position="378"/>
    </location>
</feature>
<name>A0AB39U5Y8_9BIFI</name>
<feature type="compositionally biased region" description="Polar residues" evidence="1">
    <location>
        <begin position="175"/>
        <end position="187"/>
    </location>
</feature>
<feature type="region of interest" description="Disordered" evidence="1">
    <location>
        <begin position="156"/>
        <end position="190"/>
    </location>
</feature>
<organism evidence="2">
    <name type="scientific">Bifidobacterium aquikefiricola</name>
    <dbReference type="NCBI Taxonomy" id="3059038"/>
    <lineage>
        <taxon>Bacteria</taxon>
        <taxon>Bacillati</taxon>
        <taxon>Actinomycetota</taxon>
        <taxon>Actinomycetes</taxon>
        <taxon>Bifidobacteriales</taxon>
        <taxon>Bifidobacteriaceae</taxon>
        <taxon>Bifidobacterium</taxon>
    </lineage>
</organism>